<comment type="caution">
    <text evidence="1">The sequence shown here is derived from an EMBL/GenBank/DDBJ whole genome shotgun (WGS) entry which is preliminary data.</text>
</comment>
<gene>
    <name evidence="1" type="ORF">G6011_01341</name>
</gene>
<keyword evidence="2" id="KW-1185">Reference proteome</keyword>
<proteinExistence type="predicted"/>
<protein>
    <submittedName>
        <fullName evidence="1">Uncharacterized protein</fullName>
    </submittedName>
</protein>
<evidence type="ECO:0000313" key="1">
    <source>
        <dbReference type="EMBL" id="KAG9196220.1"/>
    </source>
</evidence>
<reference evidence="1" key="1">
    <citation type="submission" date="2021-07" db="EMBL/GenBank/DDBJ databases">
        <title>Genome Resource of American Ginseng Black Spot Pathogen Alternaria panax.</title>
        <authorList>
            <person name="Qiu C."/>
            <person name="Wang W."/>
            <person name="Liu Z."/>
        </authorList>
    </citation>
    <scope>NUCLEOTIDE SEQUENCE</scope>
    <source>
        <strain evidence="1">BNCC115425</strain>
    </source>
</reference>
<organism evidence="1 2">
    <name type="scientific">Alternaria panax</name>
    <dbReference type="NCBI Taxonomy" id="48097"/>
    <lineage>
        <taxon>Eukaryota</taxon>
        <taxon>Fungi</taxon>
        <taxon>Dikarya</taxon>
        <taxon>Ascomycota</taxon>
        <taxon>Pezizomycotina</taxon>
        <taxon>Dothideomycetes</taxon>
        <taxon>Pleosporomycetidae</taxon>
        <taxon>Pleosporales</taxon>
        <taxon>Pleosporineae</taxon>
        <taxon>Pleosporaceae</taxon>
        <taxon>Alternaria</taxon>
        <taxon>Alternaria sect. Panax</taxon>
    </lineage>
</organism>
<sequence length="58" mass="6528">MPLLLLSSPLPSAIKTTRQQRERFTCVSDVPSDFAKNSLTLRINLKNEQSKLEDVHGC</sequence>
<dbReference type="Proteomes" id="UP001199106">
    <property type="component" value="Unassembled WGS sequence"/>
</dbReference>
<accession>A0AAD4IKM5</accession>
<name>A0AAD4IKM5_9PLEO</name>
<evidence type="ECO:0000313" key="2">
    <source>
        <dbReference type="Proteomes" id="UP001199106"/>
    </source>
</evidence>
<dbReference type="AlphaFoldDB" id="A0AAD4IKM5"/>
<dbReference type="EMBL" id="JAANER010000001">
    <property type="protein sequence ID" value="KAG9196220.1"/>
    <property type="molecule type" value="Genomic_DNA"/>
</dbReference>